<dbReference type="InterPro" id="IPR003118">
    <property type="entry name" value="Pointed_dom"/>
</dbReference>
<dbReference type="Gene3D" id="1.10.10.10">
    <property type="entry name" value="Winged helix-like DNA-binding domain superfamily/Winged helix DNA-binding domain"/>
    <property type="match status" value="1"/>
</dbReference>
<keyword evidence="3" id="KW-0539">Nucleus</keyword>
<evidence type="ECO:0000256" key="1">
    <source>
        <dbReference type="ARBA" id="ARBA00005562"/>
    </source>
</evidence>
<feature type="compositionally biased region" description="Polar residues" evidence="4">
    <location>
        <begin position="148"/>
        <end position="157"/>
    </location>
</feature>
<feature type="compositionally biased region" description="Low complexity" evidence="4">
    <location>
        <begin position="237"/>
        <end position="258"/>
    </location>
</feature>
<evidence type="ECO:0000256" key="4">
    <source>
        <dbReference type="SAM" id="MobiDB-lite"/>
    </source>
</evidence>
<name>A0A0B7AE58_9EUPU</name>
<proteinExistence type="inferred from homology"/>
<dbReference type="SUPFAM" id="SSF46785">
    <property type="entry name" value="Winged helix' DNA-binding domain"/>
    <property type="match status" value="1"/>
</dbReference>
<dbReference type="GO" id="GO:0005634">
    <property type="term" value="C:nucleus"/>
    <property type="evidence" value="ECO:0007669"/>
    <property type="project" value="UniProtKB-SubCell"/>
</dbReference>
<dbReference type="PROSITE" id="PS50061">
    <property type="entry name" value="ETS_DOMAIN_3"/>
    <property type="match status" value="1"/>
</dbReference>
<sequence length="459" mass="51762">MLPNILGLDYSSMCQNSVLGHSVMHQRNDWTTKQPQDWTQKDVLDWIYFVVEEEELDGSKFQGEVYRDFSGSDLCQMDRRQFQRADPCHGLKIYESFQNLLYRVFLQKLKPEIDNIFPENFLKVKDSSSASVDRNNNRRQPGSGRDGQLTNSVGNTECNLKSNNGMVVFKSGNDITVGLPSLGVYPIGQEFDLPTTTHQCFSTSHLQEFNSLKLPSYHSSITSFLASLTYPTVSQEPSSGSRTKRSFSSPSSFPSSSYSSTLSSLPMSLSSSTPDSLSSLSQDSPSQMLTVDTYDNGYSSEDSLLNASFMPPLDGSPKIDSFVSDFSDMGIKDSRKNGSPLSRSAETSMSVCSRRNNIPVKHGIHLWQFVLGLLQDPTSNPQYLKWEDKNLGVFRIIQSDKVAKLWGEKKNNPYMTYEKFSRAMRFCRKSGFFKSIPTTGRFPKKLCFMFGEKSHGWKE</sequence>
<feature type="domain" description="ETS" evidence="5">
    <location>
        <begin position="364"/>
        <end position="426"/>
    </location>
</feature>
<comment type="similarity">
    <text evidence="1 3">Belongs to the ETS family.</text>
</comment>
<dbReference type="PANTHER" id="PTHR11849">
    <property type="entry name" value="ETS"/>
    <property type="match status" value="1"/>
</dbReference>
<dbReference type="PANTHER" id="PTHR11849:SF190">
    <property type="entry name" value="ETS-DOMAIN PROTEIN"/>
    <property type="match status" value="1"/>
</dbReference>
<dbReference type="GO" id="GO:0030154">
    <property type="term" value="P:cell differentiation"/>
    <property type="evidence" value="ECO:0007669"/>
    <property type="project" value="TreeGrafter"/>
</dbReference>
<dbReference type="InterPro" id="IPR036388">
    <property type="entry name" value="WH-like_DNA-bd_sf"/>
</dbReference>
<dbReference type="InterPro" id="IPR046328">
    <property type="entry name" value="ETS_fam"/>
</dbReference>
<feature type="region of interest" description="Disordered" evidence="4">
    <location>
        <begin position="128"/>
        <end position="157"/>
    </location>
</feature>
<dbReference type="PROSITE" id="PS51433">
    <property type="entry name" value="PNT"/>
    <property type="match status" value="1"/>
</dbReference>
<protein>
    <recommendedName>
        <fullName evidence="8">ETS domain-containing protein</fullName>
    </recommendedName>
</protein>
<gene>
    <name evidence="7" type="primary">ORF113317</name>
</gene>
<feature type="region of interest" description="Disordered" evidence="4">
    <location>
        <begin position="232"/>
        <end position="258"/>
    </location>
</feature>
<dbReference type="InterPro" id="IPR000418">
    <property type="entry name" value="Ets_dom"/>
</dbReference>
<evidence type="ECO:0008006" key="8">
    <source>
        <dbReference type="Google" id="ProtNLM"/>
    </source>
</evidence>
<dbReference type="InterPro" id="IPR013761">
    <property type="entry name" value="SAM/pointed_sf"/>
</dbReference>
<keyword evidence="2 3" id="KW-0238">DNA-binding</keyword>
<dbReference type="EMBL" id="HACG01032178">
    <property type="protein sequence ID" value="CEK79043.1"/>
    <property type="molecule type" value="Transcribed_RNA"/>
</dbReference>
<dbReference type="SMART" id="SM00251">
    <property type="entry name" value="SAM_PNT"/>
    <property type="match status" value="1"/>
</dbReference>
<feature type="compositionally biased region" description="Polar residues" evidence="4">
    <location>
        <begin position="128"/>
        <end position="140"/>
    </location>
</feature>
<dbReference type="SUPFAM" id="SSF47769">
    <property type="entry name" value="SAM/Pointed domain"/>
    <property type="match status" value="1"/>
</dbReference>
<dbReference type="SMART" id="SM00413">
    <property type="entry name" value="ETS"/>
    <property type="match status" value="1"/>
</dbReference>
<accession>A0A0B7AE58</accession>
<evidence type="ECO:0000256" key="3">
    <source>
        <dbReference type="RuleBase" id="RU004019"/>
    </source>
</evidence>
<feature type="domain" description="PNT" evidence="6">
    <location>
        <begin position="17"/>
        <end position="104"/>
    </location>
</feature>
<evidence type="ECO:0000259" key="5">
    <source>
        <dbReference type="PROSITE" id="PS50061"/>
    </source>
</evidence>
<evidence type="ECO:0000256" key="2">
    <source>
        <dbReference type="ARBA" id="ARBA00023125"/>
    </source>
</evidence>
<evidence type="ECO:0000313" key="7">
    <source>
        <dbReference type="EMBL" id="CEK79043.1"/>
    </source>
</evidence>
<dbReference type="PRINTS" id="PR00454">
    <property type="entry name" value="ETSDOMAIN"/>
</dbReference>
<evidence type="ECO:0000259" key="6">
    <source>
        <dbReference type="PROSITE" id="PS51433"/>
    </source>
</evidence>
<feature type="region of interest" description="Disordered" evidence="4">
    <location>
        <begin position="273"/>
        <end position="293"/>
    </location>
</feature>
<dbReference type="GO" id="GO:0000981">
    <property type="term" value="F:DNA-binding transcription factor activity, RNA polymerase II-specific"/>
    <property type="evidence" value="ECO:0007669"/>
    <property type="project" value="TreeGrafter"/>
</dbReference>
<dbReference type="Pfam" id="PF02198">
    <property type="entry name" value="SAM_PNT"/>
    <property type="match status" value="1"/>
</dbReference>
<dbReference type="GO" id="GO:0043565">
    <property type="term" value="F:sequence-specific DNA binding"/>
    <property type="evidence" value="ECO:0007669"/>
    <property type="project" value="InterPro"/>
</dbReference>
<dbReference type="Pfam" id="PF00178">
    <property type="entry name" value="Ets"/>
    <property type="match status" value="1"/>
</dbReference>
<dbReference type="InterPro" id="IPR036390">
    <property type="entry name" value="WH_DNA-bd_sf"/>
</dbReference>
<organism evidence="7">
    <name type="scientific">Arion vulgaris</name>
    <dbReference type="NCBI Taxonomy" id="1028688"/>
    <lineage>
        <taxon>Eukaryota</taxon>
        <taxon>Metazoa</taxon>
        <taxon>Spiralia</taxon>
        <taxon>Lophotrochozoa</taxon>
        <taxon>Mollusca</taxon>
        <taxon>Gastropoda</taxon>
        <taxon>Heterobranchia</taxon>
        <taxon>Euthyneura</taxon>
        <taxon>Panpulmonata</taxon>
        <taxon>Eupulmonata</taxon>
        <taxon>Stylommatophora</taxon>
        <taxon>Helicina</taxon>
        <taxon>Arionoidea</taxon>
        <taxon>Arionidae</taxon>
        <taxon>Arion</taxon>
    </lineage>
</organism>
<dbReference type="AlphaFoldDB" id="A0A0B7AE58"/>
<dbReference type="Gene3D" id="1.10.150.50">
    <property type="entry name" value="Transcription Factor, Ets-1"/>
    <property type="match status" value="1"/>
</dbReference>
<reference evidence="7" key="1">
    <citation type="submission" date="2014-12" db="EMBL/GenBank/DDBJ databases">
        <title>Insight into the proteome of Arion vulgaris.</title>
        <authorList>
            <person name="Aradska J."/>
            <person name="Bulat T."/>
            <person name="Smidak R."/>
            <person name="Sarate P."/>
            <person name="Gangsoo J."/>
            <person name="Sialana F."/>
            <person name="Bilban M."/>
            <person name="Lubec G."/>
        </authorList>
    </citation>
    <scope>NUCLEOTIDE SEQUENCE</scope>
    <source>
        <tissue evidence="7">Skin</tissue>
    </source>
</reference>
<feature type="compositionally biased region" description="Low complexity" evidence="4">
    <location>
        <begin position="273"/>
        <end position="289"/>
    </location>
</feature>
<comment type="subcellular location">
    <subcellularLocation>
        <location evidence="3">Nucleus</location>
    </subcellularLocation>
</comment>